<gene>
    <name evidence="1" type="ORF">FB473_000659</name>
</gene>
<accession>A0ABX0SCA0</accession>
<evidence type="ECO:0000313" key="2">
    <source>
        <dbReference type="Proteomes" id="UP000749311"/>
    </source>
</evidence>
<protein>
    <recommendedName>
        <fullName evidence="3">DUF2017 domain-containing protein</fullName>
    </recommendedName>
</protein>
<dbReference type="Proteomes" id="UP000749311">
    <property type="component" value="Unassembled WGS sequence"/>
</dbReference>
<sequence>MRAFRRHRAMVSCEFEEAEVELLRGLLGQLVELLLDDAGGHFGPGTQRVAPLPDDDDIFARLEHEMTGDNQDIGDVAPHLDPVLQRLFPDAYPGDPVASHEFHRFTQTAQRDDKVVAAQVVMADLDQCDSGHCVVPDDHTDAWLKSLTNVRLALAVRLGIECAEDAEDLSELPDDNPRTWVFSIYEWLGWVQESLLAARD</sequence>
<proteinExistence type="predicted"/>
<dbReference type="EMBL" id="JAAMOZ010000001">
    <property type="protein sequence ID" value="NIH56014.1"/>
    <property type="molecule type" value="Genomic_DNA"/>
</dbReference>
<organism evidence="1 2">
    <name type="scientific">Brooklawnia cerclae</name>
    <dbReference type="NCBI Taxonomy" id="349934"/>
    <lineage>
        <taxon>Bacteria</taxon>
        <taxon>Bacillati</taxon>
        <taxon>Actinomycetota</taxon>
        <taxon>Actinomycetes</taxon>
        <taxon>Propionibacteriales</taxon>
        <taxon>Propionibacteriaceae</taxon>
        <taxon>Brooklawnia</taxon>
    </lineage>
</organism>
<reference evidence="1 2" key="1">
    <citation type="submission" date="2020-02" db="EMBL/GenBank/DDBJ databases">
        <title>Sequencing the genomes of 1000 actinobacteria strains.</title>
        <authorList>
            <person name="Klenk H.-P."/>
        </authorList>
    </citation>
    <scope>NUCLEOTIDE SEQUENCE [LARGE SCALE GENOMIC DNA]</scope>
    <source>
        <strain evidence="1 2">DSM 19609</strain>
    </source>
</reference>
<name>A0ABX0SCA0_9ACTN</name>
<evidence type="ECO:0000313" key="1">
    <source>
        <dbReference type="EMBL" id="NIH56014.1"/>
    </source>
</evidence>
<keyword evidence="2" id="KW-1185">Reference proteome</keyword>
<dbReference type="InterPro" id="IPR018561">
    <property type="entry name" value="AosR"/>
</dbReference>
<dbReference type="Pfam" id="PF09438">
    <property type="entry name" value="DUF2017"/>
    <property type="match status" value="1"/>
</dbReference>
<evidence type="ECO:0008006" key="3">
    <source>
        <dbReference type="Google" id="ProtNLM"/>
    </source>
</evidence>
<comment type="caution">
    <text evidence="1">The sequence shown here is derived from an EMBL/GenBank/DDBJ whole genome shotgun (WGS) entry which is preliminary data.</text>
</comment>
<dbReference type="RefSeq" id="WP_167164810.1">
    <property type="nucleotide sequence ID" value="NZ_BAAAOO010000002.1"/>
</dbReference>